<dbReference type="Pfam" id="PF12773">
    <property type="entry name" value="DZR"/>
    <property type="match status" value="1"/>
</dbReference>
<evidence type="ECO:0000313" key="3">
    <source>
        <dbReference type="EMBL" id="MBU5592170.1"/>
    </source>
</evidence>
<organism evidence="3 4">
    <name type="scientific">Clostridium simiarum</name>
    <dbReference type="NCBI Taxonomy" id="2841506"/>
    <lineage>
        <taxon>Bacteria</taxon>
        <taxon>Bacillati</taxon>
        <taxon>Bacillota</taxon>
        <taxon>Clostridia</taxon>
        <taxon>Eubacteriales</taxon>
        <taxon>Clostridiaceae</taxon>
        <taxon>Clostridium</taxon>
    </lineage>
</organism>
<reference evidence="3 4" key="1">
    <citation type="submission" date="2021-06" db="EMBL/GenBank/DDBJ databases">
        <authorList>
            <person name="Sun Q."/>
            <person name="Li D."/>
        </authorList>
    </citation>
    <scope>NUCLEOTIDE SEQUENCE [LARGE SCALE GENOMIC DNA]</scope>
    <source>
        <strain evidence="3 4">MSJ-4</strain>
    </source>
</reference>
<keyword evidence="4" id="KW-1185">Reference proteome</keyword>
<keyword evidence="1" id="KW-0472">Membrane</keyword>
<name>A0ABS6F104_9CLOT</name>
<keyword evidence="1" id="KW-1133">Transmembrane helix</keyword>
<feature type="transmembrane region" description="Helical" evidence="1">
    <location>
        <begin position="80"/>
        <end position="105"/>
    </location>
</feature>
<keyword evidence="1" id="KW-0812">Transmembrane</keyword>
<dbReference type="RefSeq" id="WP_216457016.1">
    <property type="nucleotide sequence ID" value="NZ_JAHLQL010000003.1"/>
</dbReference>
<proteinExistence type="predicted"/>
<feature type="transmembrane region" description="Helical" evidence="1">
    <location>
        <begin position="48"/>
        <end position="68"/>
    </location>
</feature>
<accession>A0ABS6F104</accession>
<feature type="domain" description="DZANK-type" evidence="2">
    <location>
        <begin position="148"/>
        <end position="191"/>
    </location>
</feature>
<comment type="caution">
    <text evidence="3">The sequence shown here is derived from an EMBL/GenBank/DDBJ whole genome shotgun (WGS) entry which is preliminary data.</text>
</comment>
<dbReference type="InterPro" id="IPR025874">
    <property type="entry name" value="DZR"/>
</dbReference>
<evidence type="ECO:0000256" key="1">
    <source>
        <dbReference type="SAM" id="Phobius"/>
    </source>
</evidence>
<evidence type="ECO:0000313" key="4">
    <source>
        <dbReference type="Proteomes" id="UP000736583"/>
    </source>
</evidence>
<gene>
    <name evidence="3" type="ORF">KQI89_10395</name>
</gene>
<feature type="transmembrane region" description="Helical" evidence="1">
    <location>
        <begin position="117"/>
        <end position="138"/>
    </location>
</feature>
<evidence type="ECO:0000259" key="2">
    <source>
        <dbReference type="Pfam" id="PF12773"/>
    </source>
</evidence>
<dbReference type="Proteomes" id="UP000736583">
    <property type="component" value="Unassembled WGS sequence"/>
</dbReference>
<protein>
    <submittedName>
        <fullName evidence="3">Zinc ribbon domain-containing protein</fullName>
    </submittedName>
</protein>
<sequence length="194" mass="21751">MKTMIMSLVYLTPLALIMAVITLVIYAITNYSKKEIRDYQKESPFKTVFIVLTSIIGAIILIMCALLVKNVVDISTLTRDIVGVTLMLLFFLAIIAVVVALGRFVYRDALSRGMDPWLWICIAVYVPNFIGVIIYLIVRNSYRNDRRCENCGGHIRDDFNVCPHCGKGLGKSCNSCGRKVSEGYNMCPYCGSKL</sequence>
<dbReference type="EMBL" id="JAHLQL010000003">
    <property type="protein sequence ID" value="MBU5592170.1"/>
    <property type="molecule type" value="Genomic_DNA"/>
</dbReference>
<feature type="transmembrane region" description="Helical" evidence="1">
    <location>
        <begin position="7"/>
        <end position="28"/>
    </location>
</feature>